<evidence type="ECO:0000256" key="2">
    <source>
        <dbReference type="SAM" id="Phobius"/>
    </source>
</evidence>
<feature type="region of interest" description="Disordered" evidence="1">
    <location>
        <begin position="114"/>
        <end position="144"/>
    </location>
</feature>
<keyword evidence="2" id="KW-0812">Transmembrane</keyword>
<evidence type="ECO:0000256" key="1">
    <source>
        <dbReference type="SAM" id="MobiDB-lite"/>
    </source>
</evidence>
<keyword evidence="2" id="KW-1133">Transmembrane helix</keyword>
<comment type="caution">
    <text evidence="3">The sequence shown here is derived from an EMBL/GenBank/DDBJ whole genome shotgun (WGS) entry which is preliminary data.</text>
</comment>
<accession>A0A837A923</accession>
<gene>
    <name evidence="3" type="ORF">JKF63_07883</name>
</gene>
<organism evidence="3 4">
    <name type="scientific">Porcisia hertigi</name>
    <dbReference type="NCBI Taxonomy" id="2761500"/>
    <lineage>
        <taxon>Eukaryota</taxon>
        <taxon>Discoba</taxon>
        <taxon>Euglenozoa</taxon>
        <taxon>Kinetoplastea</taxon>
        <taxon>Metakinetoplastina</taxon>
        <taxon>Trypanosomatida</taxon>
        <taxon>Trypanosomatidae</taxon>
        <taxon>Leishmaniinae</taxon>
        <taxon>Porcisia</taxon>
    </lineage>
</organism>
<evidence type="ECO:0000313" key="3">
    <source>
        <dbReference type="EMBL" id="KAG5510811.1"/>
    </source>
</evidence>
<proteinExistence type="predicted"/>
<dbReference type="AlphaFoldDB" id="A0A837A923"/>
<dbReference type="KEGG" id="phet:94293888"/>
<protein>
    <submittedName>
        <fullName evidence="3">Uncharacterized protein</fullName>
    </submittedName>
</protein>
<name>A0A837A923_9TRYP</name>
<evidence type="ECO:0000313" key="4">
    <source>
        <dbReference type="Proteomes" id="UP000674318"/>
    </source>
</evidence>
<keyword evidence="4" id="KW-1185">Reference proteome</keyword>
<feature type="compositionally biased region" description="Polar residues" evidence="1">
    <location>
        <begin position="128"/>
        <end position="138"/>
    </location>
</feature>
<dbReference type="GeneID" id="94293888"/>
<dbReference type="OrthoDB" id="267729at2759"/>
<dbReference type="Proteomes" id="UP000674318">
    <property type="component" value="Unassembled WGS sequence"/>
</dbReference>
<sequence>MAISLRCGAVQQAKRLIAALLVATTLLEALRGASLVPRVAAETPAPTPYVRQTYKVDVGFFAQYWWVGFILIFLGVLFILFVIRMAVKCHFRESEQHRRRKFFEMKKVNPDNIIDDDDDVGSDVFYPRSQSGRSQPTNPLCGRH</sequence>
<feature type="transmembrane region" description="Helical" evidence="2">
    <location>
        <begin position="65"/>
        <end position="87"/>
    </location>
</feature>
<dbReference type="EMBL" id="JAFJZO010000008">
    <property type="protein sequence ID" value="KAG5510811.1"/>
    <property type="molecule type" value="Genomic_DNA"/>
</dbReference>
<keyword evidence="2" id="KW-0472">Membrane</keyword>
<dbReference type="RefSeq" id="XP_067759283.1">
    <property type="nucleotide sequence ID" value="XM_067903811.1"/>
</dbReference>
<reference evidence="3 4" key="1">
    <citation type="submission" date="2021-02" db="EMBL/GenBank/DDBJ databases">
        <title>Porcisia hertigi Genome sequencing and assembly.</title>
        <authorList>
            <person name="Almutairi H."/>
            <person name="Gatherer D."/>
        </authorList>
    </citation>
    <scope>NUCLEOTIDE SEQUENCE [LARGE SCALE GENOMIC DNA]</scope>
    <source>
        <strain evidence="3 4">C119</strain>
    </source>
</reference>